<keyword evidence="1" id="KW-0732">Signal</keyword>
<gene>
    <name evidence="2" type="ORF">CRENPOLYSF1_770047</name>
</gene>
<dbReference type="RefSeq" id="WP_087144913.1">
    <property type="nucleotide sequence ID" value="NZ_FUKI01000156.1"/>
</dbReference>
<name>A0A1R4HIA6_9GAMM</name>
<evidence type="ECO:0000256" key="1">
    <source>
        <dbReference type="SAM" id="SignalP"/>
    </source>
</evidence>
<proteinExistence type="predicted"/>
<feature type="chain" id="PRO_5012187549" evidence="1">
    <location>
        <begin position="23"/>
        <end position="155"/>
    </location>
</feature>
<dbReference type="Proteomes" id="UP000195667">
    <property type="component" value="Unassembled WGS sequence"/>
</dbReference>
<evidence type="ECO:0000313" key="3">
    <source>
        <dbReference type="Proteomes" id="UP000195667"/>
    </source>
</evidence>
<protein>
    <submittedName>
        <fullName evidence="2">Uncharacterized protein</fullName>
    </submittedName>
</protein>
<dbReference type="EMBL" id="FUKI01000156">
    <property type="protein sequence ID" value="SJM95731.1"/>
    <property type="molecule type" value="Genomic_DNA"/>
</dbReference>
<feature type="signal peptide" evidence="1">
    <location>
        <begin position="1"/>
        <end position="22"/>
    </location>
</feature>
<keyword evidence="3" id="KW-1185">Reference proteome</keyword>
<dbReference type="OrthoDB" id="5567886at2"/>
<sequence>MKNKFKLLLAVSLMAVTGLASAHSMSGGLVAKQLKKGSKKVFVAAPAVDIYQVDCGAGTTKLYYRVKTSAVAVASKISIQGFKGGASTLSTDPVNTDAKFSPAINFANGEGSYSVSVSRPASATWGFSENYVAEMHCQDKGGAHTETTITMTQNQ</sequence>
<organism evidence="2 3">
    <name type="scientific">Crenothrix polyspora</name>
    <dbReference type="NCBI Taxonomy" id="360316"/>
    <lineage>
        <taxon>Bacteria</taxon>
        <taxon>Pseudomonadati</taxon>
        <taxon>Pseudomonadota</taxon>
        <taxon>Gammaproteobacteria</taxon>
        <taxon>Methylococcales</taxon>
        <taxon>Crenotrichaceae</taxon>
        <taxon>Crenothrix</taxon>
    </lineage>
</organism>
<dbReference type="AlphaFoldDB" id="A0A1R4HIA6"/>
<reference evidence="3" key="1">
    <citation type="submission" date="2017-02" db="EMBL/GenBank/DDBJ databases">
        <authorList>
            <person name="Daims H."/>
        </authorList>
    </citation>
    <scope>NUCLEOTIDE SEQUENCE [LARGE SCALE GENOMIC DNA]</scope>
</reference>
<evidence type="ECO:0000313" key="2">
    <source>
        <dbReference type="EMBL" id="SJM95731.1"/>
    </source>
</evidence>
<accession>A0A1R4HIA6</accession>